<feature type="transmembrane region" description="Helical" evidence="6">
    <location>
        <begin position="127"/>
        <end position="147"/>
    </location>
</feature>
<feature type="domain" description="EamA" evidence="7">
    <location>
        <begin position="161"/>
        <end position="291"/>
    </location>
</feature>
<evidence type="ECO:0000256" key="2">
    <source>
        <dbReference type="ARBA" id="ARBA00007362"/>
    </source>
</evidence>
<dbReference type="PANTHER" id="PTHR32322:SF2">
    <property type="entry name" value="EAMA DOMAIN-CONTAINING PROTEIN"/>
    <property type="match status" value="1"/>
</dbReference>
<feature type="transmembrane region" description="Helical" evidence="6">
    <location>
        <begin position="74"/>
        <end position="97"/>
    </location>
</feature>
<evidence type="ECO:0000259" key="7">
    <source>
        <dbReference type="Pfam" id="PF00892"/>
    </source>
</evidence>
<evidence type="ECO:0000256" key="3">
    <source>
        <dbReference type="ARBA" id="ARBA00022692"/>
    </source>
</evidence>
<dbReference type="Proteomes" id="UP000004682">
    <property type="component" value="Unassembled WGS sequence"/>
</dbReference>
<keyword evidence="3 6" id="KW-0812">Transmembrane</keyword>
<sequence length="304" mass="31047">MERHTIDRRGNDMAILMGLLSALCWGSTDFLAGHAARRVGVTKSLFYSQSFGFLILTASLALHPSSLRIATIDAGFGVGILAAVCNLIAMAALLRALAIGKASVVAPIVSLYGAVTTILSLATGQSITQFAIAGLALCIVGASLASISKSADGKTESPASIGFALLSAAMFGLGFWLQGAFAVKSLGVVSALWIYYLTAVVILFAALARARNLSAPPGSIVLLILSISVFSLVGFFSLAYGSTTGHVAIVTVLSSLASGVTALLGFFVRGERPSALQWVGIATIIAGVVMLKITPQALAAGVAA</sequence>
<name>A0ABN0GCL2_9BURK</name>
<keyword evidence="9" id="KW-1185">Reference proteome</keyword>
<evidence type="ECO:0000256" key="1">
    <source>
        <dbReference type="ARBA" id="ARBA00004141"/>
    </source>
</evidence>
<feature type="transmembrane region" description="Helical" evidence="6">
    <location>
        <begin position="44"/>
        <end position="62"/>
    </location>
</feature>
<feature type="domain" description="EamA" evidence="7">
    <location>
        <begin position="13"/>
        <end position="146"/>
    </location>
</feature>
<dbReference type="InterPro" id="IPR037185">
    <property type="entry name" value="EmrE-like"/>
</dbReference>
<protein>
    <recommendedName>
        <fullName evidence="7">EamA domain-containing protein</fullName>
    </recommendedName>
</protein>
<keyword evidence="5 6" id="KW-0472">Membrane</keyword>
<dbReference type="Pfam" id="PF00892">
    <property type="entry name" value="EamA"/>
    <property type="match status" value="2"/>
</dbReference>
<dbReference type="EMBL" id="JH692061">
    <property type="protein sequence ID" value="EIP90001.1"/>
    <property type="molecule type" value="Genomic_DNA"/>
</dbReference>
<feature type="transmembrane region" description="Helical" evidence="6">
    <location>
        <begin position="159"/>
        <end position="179"/>
    </location>
</feature>
<evidence type="ECO:0000256" key="4">
    <source>
        <dbReference type="ARBA" id="ARBA00022989"/>
    </source>
</evidence>
<feature type="transmembrane region" description="Helical" evidence="6">
    <location>
        <begin position="275"/>
        <end position="294"/>
    </location>
</feature>
<dbReference type="PANTHER" id="PTHR32322">
    <property type="entry name" value="INNER MEMBRANE TRANSPORTER"/>
    <property type="match status" value="1"/>
</dbReference>
<comment type="subcellular location">
    <subcellularLocation>
        <location evidence="1">Membrane</location>
        <topology evidence="1">Multi-pass membrane protein</topology>
    </subcellularLocation>
</comment>
<reference evidence="9" key="1">
    <citation type="journal article" date="2012" name="J. Bacteriol.">
        <title>Revised Genome Sequence of Burkholderia thailandensis MSMB43 with Improved Annotation.</title>
        <authorList>
            <person name="Zhuo Y."/>
            <person name="Liu L."/>
            <person name="Wang Q."/>
            <person name="Liu X."/>
            <person name="Ren B."/>
            <person name="Liu M."/>
            <person name="Ni P."/>
            <person name="Cheng Y.Q."/>
            <person name="Zhang L."/>
        </authorList>
    </citation>
    <scope>NUCLEOTIDE SEQUENCE [LARGE SCALE GENOMIC DNA]</scope>
    <source>
        <strain evidence="9">MSMB43</strain>
    </source>
</reference>
<feature type="transmembrane region" description="Helical" evidence="6">
    <location>
        <begin position="185"/>
        <end position="208"/>
    </location>
</feature>
<evidence type="ECO:0000256" key="5">
    <source>
        <dbReference type="ARBA" id="ARBA00023136"/>
    </source>
</evidence>
<feature type="transmembrane region" description="Helical" evidence="6">
    <location>
        <begin position="13"/>
        <end position="32"/>
    </location>
</feature>
<keyword evidence="4 6" id="KW-1133">Transmembrane helix</keyword>
<gene>
    <name evidence="8" type="ORF">A33K_13585</name>
</gene>
<evidence type="ECO:0000256" key="6">
    <source>
        <dbReference type="SAM" id="Phobius"/>
    </source>
</evidence>
<feature type="transmembrane region" description="Helical" evidence="6">
    <location>
        <begin position="220"/>
        <end position="240"/>
    </location>
</feature>
<evidence type="ECO:0000313" key="8">
    <source>
        <dbReference type="EMBL" id="EIP90001.1"/>
    </source>
</evidence>
<dbReference type="Gene3D" id="1.10.3730.20">
    <property type="match status" value="1"/>
</dbReference>
<organism evidence="8 9">
    <name type="scientific">Burkholderia humptydooensis MSMB43</name>
    <dbReference type="NCBI Taxonomy" id="441157"/>
    <lineage>
        <taxon>Bacteria</taxon>
        <taxon>Pseudomonadati</taxon>
        <taxon>Pseudomonadota</taxon>
        <taxon>Betaproteobacteria</taxon>
        <taxon>Burkholderiales</taxon>
        <taxon>Burkholderiaceae</taxon>
        <taxon>Burkholderia</taxon>
        <taxon>pseudomallei group</taxon>
    </lineage>
</organism>
<dbReference type="InterPro" id="IPR050638">
    <property type="entry name" value="AA-Vitamin_Transporters"/>
</dbReference>
<proteinExistence type="inferred from homology"/>
<comment type="similarity">
    <text evidence="2">Belongs to the EamA transporter family.</text>
</comment>
<dbReference type="SUPFAM" id="SSF103481">
    <property type="entry name" value="Multidrug resistance efflux transporter EmrE"/>
    <property type="match status" value="1"/>
</dbReference>
<accession>A0ABN0GCL2</accession>
<dbReference type="InterPro" id="IPR000620">
    <property type="entry name" value="EamA_dom"/>
</dbReference>
<evidence type="ECO:0000313" key="9">
    <source>
        <dbReference type="Proteomes" id="UP000004682"/>
    </source>
</evidence>
<feature type="transmembrane region" description="Helical" evidence="6">
    <location>
        <begin position="246"/>
        <end position="268"/>
    </location>
</feature>
<feature type="transmembrane region" description="Helical" evidence="6">
    <location>
        <begin position="104"/>
        <end position="121"/>
    </location>
</feature>